<dbReference type="RefSeq" id="WP_153511501.1">
    <property type="nucleotide sequence ID" value="NZ_CP045652.1"/>
</dbReference>
<sequence>MTLEIAKLNVQELPTGYADWKKALESLTWNDINVAPWTSEFPYVPEVRFQVAYDNKHIILHYDVQEEFVKGQFIRPNENVWEDSCVEFFISFDQRETYYNVEFNVLGVGLIGYGGAVKAERNRLSSEQILKVNTASSVQTILGKKTWQQVLVIPFEILGVKAEDLAGQAAAANFYKCGDGLPNPHFIAWSGIDYPSPNFHLPQFFGEVKFQ</sequence>
<dbReference type="SUPFAM" id="SSF49344">
    <property type="entry name" value="CBD9-like"/>
    <property type="match status" value="1"/>
</dbReference>
<gene>
    <name evidence="2" type="ORF">GFH32_10065</name>
</gene>
<proteinExistence type="predicted"/>
<evidence type="ECO:0000313" key="3">
    <source>
        <dbReference type="Proteomes" id="UP000326921"/>
    </source>
</evidence>
<protein>
    <recommendedName>
        <fullName evidence="1">Carbohydrate-binding domain-containing protein</fullName>
    </recommendedName>
</protein>
<keyword evidence="3" id="KW-1185">Reference proteome</keyword>
<dbReference type="AlphaFoldDB" id="A0A5Q0QCP7"/>
<dbReference type="Proteomes" id="UP000326921">
    <property type="component" value="Chromosome"/>
</dbReference>
<reference evidence="2 3" key="1">
    <citation type="submission" date="2019-10" db="EMBL/GenBank/DDBJ databases">
        <authorList>
            <person name="Dong K."/>
        </authorList>
    </citation>
    <scope>NUCLEOTIDE SEQUENCE [LARGE SCALE GENOMIC DNA]</scope>
    <source>
        <strain evidence="3">dk4302</strain>
    </source>
</reference>
<dbReference type="EMBL" id="CP045652">
    <property type="protein sequence ID" value="QGA26651.1"/>
    <property type="molecule type" value="Genomic_DNA"/>
</dbReference>
<organism evidence="2 3">
    <name type="scientific">Sphingobacterium zhuxiongii</name>
    <dbReference type="NCBI Taxonomy" id="2662364"/>
    <lineage>
        <taxon>Bacteria</taxon>
        <taxon>Pseudomonadati</taxon>
        <taxon>Bacteroidota</taxon>
        <taxon>Sphingobacteriia</taxon>
        <taxon>Sphingobacteriales</taxon>
        <taxon>Sphingobacteriaceae</taxon>
        <taxon>Sphingobacterium</taxon>
    </lineage>
</organism>
<dbReference type="GO" id="GO:0016052">
    <property type="term" value="P:carbohydrate catabolic process"/>
    <property type="evidence" value="ECO:0007669"/>
    <property type="project" value="InterPro"/>
</dbReference>
<dbReference type="GO" id="GO:0004553">
    <property type="term" value="F:hydrolase activity, hydrolyzing O-glycosyl compounds"/>
    <property type="evidence" value="ECO:0007669"/>
    <property type="project" value="InterPro"/>
</dbReference>
<dbReference type="Pfam" id="PF16011">
    <property type="entry name" value="CBM9_2"/>
    <property type="match status" value="1"/>
</dbReference>
<dbReference type="GO" id="GO:0030246">
    <property type="term" value="F:carbohydrate binding"/>
    <property type="evidence" value="ECO:0007669"/>
    <property type="project" value="InterPro"/>
</dbReference>
<dbReference type="Gene3D" id="2.60.40.1190">
    <property type="match status" value="1"/>
</dbReference>
<dbReference type="CDD" id="cd09620">
    <property type="entry name" value="CBM9_like_3"/>
    <property type="match status" value="1"/>
</dbReference>
<dbReference type="InterPro" id="IPR010502">
    <property type="entry name" value="Carb-bd_dom_fam9"/>
</dbReference>
<name>A0A5Q0QCP7_9SPHI</name>
<evidence type="ECO:0000259" key="1">
    <source>
        <dbReference type="Pfam" id="PF16011"/>
    </source>
</evidence>
<accession>A0A5Q0QCP7</accession>
<dbReference type="KEGG" id="sphe:GFH32_10065"/>
<feature type="domain" description="Carbohydrate-binding" evidence="1">
    <location>
        <begin position="25"/>
        <end position="210"/>
    </location>
</feature>
<evidence type="ECO:0000313" key="2">
    <source>
        <dbReference type="EMBL" id="QGA26651.1"/>
    </source>
</evidence>